<sequence length="580" mass="61042">MQSGRGEEAADGAYRPMPIPHEPQASAVPEAREGVVLPAHGEQHGEQWPQPNQVVQPAPGQPWGAPQHAPRQPSQPQSPQGFQPPHGLPQHPGAGEATQLLPPYGQQSEAPHAVPPHGQESEATQFLPPYGQESEATQFLPPYGEQSEATQFLPPYGQESEATQLLTYPQGSEATQLLTPYGQQAQAAPGAEPPAPDGESEKTQLIAPMRQQPVELPRQAAELRQPLPPEQQFQTPVPPPPSQPPAAGAQTPPMPSAAPYSIRPGAPGDQPPEERTQLLTPQQPGAPATEQLPRFNEAWQSQPQDATAHHAEQAPPQARDDYDFLYRKDGDPGAARPPHSPSYGNGMPTQPPYTQQPARDFGQDAPERRAKFGKLSPMAVIGIGVAGLAVIGVAVGAALSGGGDNSGDQQKAGVASPAAGGGANGAADAAQAQAKQLDSLLKDSNSSRATVISAVASIKSCSNMGQSSADLRTAASQRAQLITRLDQLSLDKLPNHDELVKQLTAAWKASAEADNDYADWGDQVSKDKKGCDKGHAKGTPAAQKGNAASGRATFAKKKAADLWNPIAGQYGLTQRQFTDL</sequence>
<organism evidence="3 4">
    <name type="scientific">Streptomyces silvisoli</name>
    <dbReference type="NCBI Taxonomy" id="3034235"/>
    <lineage>
        <taxon>Bacteria</taxon>
        <taxon>Bacillati</taxon>
        <taxon>Actinomycetota</taxon>
        <taxon>Actinomycetes</taxon>
        <taxon>Kitasatosporales</taxon>
        <taxon>Streptomycetaceae</taxon>
        <taxon>Streptomyces</taxon>
    </lineage>
</organism>
<feature type="compositionally biased region" description="Basic and acidic residues" evidence="1">
    <location>
        <begin position="524"/>
        <end position="535"/>
    </location>
</feature>
<keyword evidence="4" id="KW-1185">Reference proteome</keyword>
<name>A0ABT5ZUG1_9ACTN</name>
<keyword evidence="2" id="KW-0472">Membrane</keyword>
<feature type="region of interest" description="Disordered" evidence="1">
    <location>
        <begin position="1"/>
        <end position="370"/>
    </location>
</feature>
<evidence type="ECO:0000313" key="3">
    <source>
        <dbReference type="EMBL" id="MDF3293465.1"/>
    </source>
</evidence>
<protein>
    <submittedName>
        <fullName evidence="3">Uncharacterized protein</fullName>
    </submittedName>
</protein>
<comment type="caution">
    <text evidence="3">The sequence shown here is derived from an EMBL/GenBank/DDBJ whole genome shotgun (WGS) entry which is preliminary data.</text>
</comment>
<feature type="transmembrane region" description="Helical" evidence="2">
    <location>
        <begin position="378"/>
        <end position="399"/>
    </location>
</feature>
<keyword evidence="2" id="KW-1133">Transmembrane helix</keyword>
<keyword evidence="2" id="KW-0812">Transmembrane</keyword>
<evidence type="ECO:0000313" key="4">
    <source>
        <dbReference type="Proteomes" id="UP001216579"/>
    </source>
</evidence>
<evidence type="ECO:0000256" key="1">
    <source>
        <dbReference type="SAM" id="MobiDB-lite"/>
    </source>
</evidence>
<dbReference type="RefSeq" id="WP_276096377.1">
    <property type="nucleotide sequence ID" value="NZ_JARJBC010000026.1"/>
</dbReference>
<feature type="compositionally biased region" description="Polar residues" evidence="1">
    <location>
        <begin position="160"/>
        <end position="178"/>
    </location>
</feature>
<feature type="compositionally biased region" description="Basic and acidic residues" evidence="1">
    <location>
        <begin position="361"/>
        <end position="370"/>
    </location>
</feature>
<feature type="region of interest" description="Disordered" evidence="1">
    <location>
        <begin position="402"/>
        <end position="427"/>
    </location>
</feature>
<feature type="compositionally biased region" description="Basic and acidic residues" evidence="1">
    <location>
        <begin position="307"/>
        <end position="331"/>
    </location>
</feature>
<gene>
    <name evidence="3" type="ORF">P3G67_30490</name>
</gene>
<proteinExistence type="predicted"/>
<dbReference type="EMBL" id="JARJBC010000026">
    <property type="protein sequence ID" value="MDF3293465.1"/>
    <property type="molecule type" value="Genomic_DNA"/>
</dbReference>
<feature type="compositionally biased region" description="Low complexity" evidence="1">
    <location>
        <begin position="180"/>
        <end position="190"/>
    </location>
</feature>
<feature type="compositionally biased region" description="Low complexity" evidence="1">
    <location>
        <begin position="56"/>
        <end position="85"/>
    </location>
</feature>
<accession>A0ABT5ZUG1</accession>
<evidence type="ECO:0000256" key="2">
    <source>
        <dbReference type="SAM" id="Phobius"/>
    </source>
</evidence>
<reference evidence="3 4" key="1">
    <citation type="submission" date="2023-03" db="EMBL/GenBank/DDBJ databases">
        <title>Draft genome sequence of Streptomyces sp. RB6PN23 isolated from peat swamp forest in Thailand.</title>
        <authorList>
            <person name="Klaysubun C."/>
            <person name="Duangmal K."/>
        </authorList>
    </citation>
    <scope>NUCLEOTIDE SEQUENCE [LARGE SCALE GENOMIC DNA]</scope>
    <source>
        <strain evidence="3 4">RB6PN23</strain>
    </source>
</reference>
<dbReference type="Proteomes" id="UP001216579">
    <property type="component" value="Unassembled WGS sequence"/>
</dbReference>
<feature type="region of interest" description="Disordered" evidence="1">
    <location>
        <begin position="517"/>
        <end position="550"/>
    </location>
</feature>